<feature type="compositionally biased region" description="Basic and acidic residues" evidence="3">
    <location>
        <begin position="289"/>
        <end position="299"/>
    </location>
</feature>
<reference evidence="5" key="1">
    <citation type="submission" date="2022-11" db="UniProtKB">
        <authorList>
            <consortium name="WormBaseParasite"/>
        </authorList>
    </citation>
    <scope>IDENTIFICATION</scope>
</reference>
<dbReference type="Gene3D" id="3.30.1120.90">
    <property type="entry name" value="Nucleosome assembly protein"/>
    <property type="match status" value="1"/>
</dbReference>
<dbReference type="SUPFAM" id="SSF143113">
    <property type="entry name" value="NAP-like"/>
    <property type="match status" value="1"/>
</dbReference>
<sequence>MVHLSEIINPAGGDNAVMMAEEDLFPEHVNKLTHSQAVCVRAAKKLEQQCTQIEIEFFAKVHELEAQFQSRFNDLNNKRAQIMNGTLSVNENEVGDVPIVYNLHEKAVEQFTKSLKEDDGVKGVPDFWLHVLQGCDATAVMIEDEDVEILKHLKNIETEVTTNPMGFILRFHFETNEYFENSVIEQKITYKLAPNDIHTFDAPSVATLENTSIQWKEGKNPLGAGKKGQHSFFSIFDAKKSDEDEMEDVYELAAVIREQIVPHATLYFTGELRDEDIDFGDSDSDNSSDSEHETMEIED</sequence>
<dbReference type="AlphaFoldDB" id="A0A914ZAE7"/>
<evidence type="ECO:0000313" key="5">
    <source>
        <dbReference type="WBParaSite" id="PSU_v2.g8756.t1"/>
    </source>
</evidence>
<dbReference type="WBParaSite" id="PSU_v2.g8756.t1">
    <property type="protein sequence ID" value="PSU_v2.g8756.t1"/>
    <property type="gene ID" value="PSU_v2.g8756"/>
</dbReference>
<dbReference type="GO" id="GO:0006334">
    <property type="term" value="P:nucleosome assembly"/>
    <property type="evidence" value="ECO:0007669"/>
    <property type="project" value="InterPro"/>
</dbReference>
<name>A0A914ZAE7_9BILA</name>
<keyword evidence="4" id="KW-1185">Reference proteome</keyword>
<evidence type="ECO:0000256" key="3">
    <source>
        <dbReference type="SAM" id="MobiDB-lite"/>
    </source>
</evidence>
<protein>
    <submittedName>
        <fullName evidence="5">Nucleosome assembly protein</fullName>
    </submittedName>
</protein>
<dbReference type="GO" id="GO:0005634">
    <property type="term" value="C:nucleus"/>
    <property type="evidence" value="ECO:0007669"/>
    <property type="project" value="InterPro"/>
</dbReference>
<feature type="region of interest" description="Disordered" evidence="3">
    <location>
        <begin position="276"/>
        <end position="299"/>
    </location>
</feature>
<evidence type="ECO:0000256" key="1">
    <source>
        <dbReference type="ARBA" id="ARBA00009947"/>
    </source>
</evidence>
<proteinExistence type="inferred from homology"/>
<comment type="similarity">
    <text evidence="1 2">Belongs to the nucleosome assembly protein (NAP) family.</text>
</comment>
<dbReference type="Proteomes" id="UP000887577">
    <property type="component" value="Unplaced"/>
</dbReference>
<evidence type="ECO:0000256" key="2">
    <source>
        <dbReference type="RuleBase" id="RU003876"/>
    </source>
</evidence>
<feature type="compositionally biased region" description="Acidic residues" evidence="3">
    <location>
        <begin position="276"/>
        <end position="288"/>
    </location>
</feature>
<accession>A0A914ZAE7</accession>
<dbReference type="InterPro" id="IPR002164">
    <property type="entry name" value="NAP_family"/>
</dbReference>
<dbReference type="InterPro" id="IPR037231">
    <property type="entry name" value="NAP-like_sf"/>
</dbReference>
<dbReference type="Gene3D" id="1.20.5.1500">
    <property type="match status" value="1"/>
</dbReference>
<organism evidence="4 5">
    <name type="scientific">Panagrolaimus superbus</name>
    <dbReference type="NCBI Taxonomy" id="310955"/>
    <lineage>
        <taxon>Eukaryota</taxon>
        <taxon>Metazoa</taxon>
        <taxon>Ecdysozoa</taxon>
        <taxon>Nematoda</taxon>
        <taxon>Chromadorea</taxon>
        <taxon>Rhabditida</taxon>
        <taxon>Tylenchina</taxon>
        <taxon>Panagrolaimomorpha</taxon>
        <taxon>Panagrolaimoidea</taxon>
        <taxon>Panagrolaimidae</taxon>
        <taxon>Panagrolaimus</taxon>
    </lineage>
</organism>
<dbReference type="Pfam" id="PF00956">
    <property type="entry name" value="NAP"/>
    <property type="match status" value="1"/>
</dbReference>
<dbReference type="PANTHER" id="PTHR11875">
    <property type="entry name" value="TESTIS-SPECIFIC Y-ENCODED PROTEIN"/>
    <property type="match status" value="1"/>
</dbReference>
<evidence type="ECO:0000313" key="4">
    <source>
        <dbReference type="Proteomes" id="UP000887577"/>
    </source>
</evidence>